<keyword evidence="6" id="KW-0805">Transcription regulation</keyword>
<feature type="region of interest" description="Disordered" evidence="12">
    <location>
        <begin position="374"/>
        <end position="394"/>
    </location>
</feature>
<evidence type="ECO:0000256" key="4">
    <source>
        <dbReference type="ARBA" id="ARBA00022771"/>
    </source>
</evidence>
<dbReference type="GO" id="GO:0008270">
    <property type="term" value="F:zinc ion binding"/>
    <property type="evidence" value="ECO:0007669"/>
    <property type="project" value="UniProtKB-KW"/>
</dbReference>
<evidence type="ECO:0000256" key="12">
    <source>
        <dbReference type="SAM" id="MobiDB-lite"/>
    </source>
</evidence>
<dbReference type="GO" id="GO:0045165">
    <property type="term" value="P:cell fate commitment"/>
    <property type="evidence" value="ECO:0007669"/>
    <property type="project" value="TreeGrafter"/>
</dbReference>
<dbReference type="InterPro" id="IPR039355">
    <property type="entry name" value="Transcription_factor_GATA"/>
</dbReference>
<dbReference type="Proteomes" id="UP000594262">
    <property type="component" value="Unplaced"/>
</dbReference>
<dbReference type="GeneID" id="136800719"/>
<evidence type="ECO:0000313" key="14">
    <source>
        <dbReference type="EnsemblMetazoa" id="CLYHEMP001595.1"/>
    </source>
</evidence>
<accession>A0A7M5V0Y2</accession>
<dbReference type="AlphaFoldDB" id="A0A7M5V0Y2"/>
<dbReference type="CDD" id="cd00202">
    <property type="entry name" value="ZnF_GATA"/>
    <property type="match status" value="2"/>
</dbReference>
<keyword evidence="7" id="KW-0238">DNA-binding</keyword>
<evidence type="ECO:0000259" key="13">
    <source>
        <dbReference type="PROSITE" id="PS50114"/>
    </source>
</evidence>
<feature type="region of interest" description="Disordered" evidence="12">
    <location>
        <begin position="326"/>
        <end position="347"/>
    </location>
</feature>
<evidence type="ECO:0000256" key="6">
    <source>
        <dbReference type="ARBA" id="ARBA00023015"/>
    </source>
</evidence>
<keyword evidence="15" id="KW-1185">Reference proteome</keyword>
<dbReference type="FunFam" id="3.30.50.10:FF:000032">
    <property type="entry name" value="Transcription factor GATA-3"/>
    <property type="match status" value="1"/>
</dbReference>
<evidence type="ECO:0000256" key="3">
    <source>
        <dbReference type="ARBA" id="ARBA00022737"/>
    </source>
</evidence>
<keyword evidence="10" id="KW-0539">Nucleus</keyword>
<keyword evidence="9" id="KW-0804">Transcription</keyword>
<evidence type="ECO:0000256" key="11">
    <source>
        <dbReference type="PROSITE-ProRule" id="PRU00094"/>
    </source>
</evidence>
<dbReference type="SUPFAM" id="SSF57716">
    <property type="entry name" value="Glucocorticoid receptor-like (DNA-binding domain)"/>
    <property type="match status" value="2"/>
</dbReference>
<dbReference type="PANTHER" id="PTHR10071">
    <property type="entry name" value="TRANSCRIPTION FACTOR GATA FAMILY MEMBER"/>
    <property type="match status" value="1"/>
</dbReference>
<feature type="region of interest" description="Disordered" evidence="12">
    <location>
        <begin position="33"/>
        <end position="70"/>
    </location>
</feature>
<sequence length="394" mass="43391">MENTDHSRWFHPSMYLYQDSSAALAANTNPSALSQPYGNDGSAGEHYYNHTPVNPGSGGGHTNDISRPLNGHSSFLCHPVSPHSPPTNTSENIGSCSSRLYLPPNSCRSAQGVHSNTSYNQSSMWSHMTSVGSLSLPQFSSAHNHSSHNTKESPITSALDNSPIYNADDPKLKLQNSLQNYPSFPPHLYPQYGGSEYSSVGATAFDMLTGFPKCRPISRSNSAEGRECMNCGATTTPLWRRDTRGHYLCNACGLYHKMNGANRPLIKPKRRLVSKSQARRTGIICSNCKTSQTTLWRRNGNGEPVCNACGLYYKLHKINRPLTMKKDGIQTRNRKSSGKMKKSKKENSIYSDAAVHHHQLSYAGGIHPQTMLPDSLYSTTPGNHMNNTEIRTVC</sequence>
<evidence type="ECO:0000256" key="10">
    <source>
        <dbReference type="ARBA" id="ARBA00023242"/>
    </source>
</evidence>
<keyword evidence="3" id="KW-0677">Repeat</keyword>
<name>A0A7M5V0Y2_9CNID</name>
<keyword evidence="4 11" id="KW-0863">Zinc-finger</keyword>
<feature type="compositionally biased region" description="Basic residues" evidence="12">
    <location>
        <begin position="332"/>
        <end position="344"/>
    </location>
</feature>
<evidence type="ECO:0000313" key="15">
    <source>
        <dbReference type="Proteomes" id="UP000594262"/>
    </source>
</evidence>
<dbReference type="GO" id="GO:0045944">
    <property type="term" value="P:positive regulation of transcription by RNA polymerase II"/>
    <property type="evidence" value="ECO:0007669"/>
    <property type="project" value="TreeGrafter"/>
</dbReference>
<dbReference type="OrthoDB" id="5797019at2759"/>
<dbReference type="PANTHER" id="PTHR10071:SF281">
    <property type="entry name" value="BOX A-BINDING FACTOR-RELATED"/>
    <property type="match status" value="1"/>
</dbReference>
<dbReference type="InterPro" id="IPR000679">
    <property type="entry name" value="Znf_GATA"/>
</dbReference>
<dbReference type="PROSITE" id="PS50114">
    <property type="entry name" value="GATA_ZN_FINGER_2"/>
    <property type="match status" value="2"/>
</dbReference>
<proteinExistence type="predicted"/>
<dbReference type="GO" id="GO:0000978">
    <property type="term" value="F:RNA polymerase II cis-regulatory region sequence-specific DNA binding"/>
    <property type="evidence" value="ECO:0007669"/>
    <property type="project" value="TreeGrafter"/>
</dbReference>
<feature type="compositionally biased region" description="Polar residues" evidence="12">
    <location>
        <begin position="152"/>
        <end position="164"/>
    </location>
</feature>
<dbReference type="PRINTS" id="PR00619">
    <property type="entry name" value="GATAZNFINGER"/>
</dbReference>
<dbReference type="FunFam" id="3.30.50.10:FF:000001">
    <property type="entry name" value="GATA transcription factor (GATAd)"/>
    <property type="match status" value="1"/>
</dbReference>
<protein>
    <recommendedName>
        <fullName evidence="13">GATA-type domain-containing protein</fullName>
    </recommendedName>
</protein>
<evidence type="ECO:0000256" key="5">
    <source>
        <dbReference type="ARBA" id="ARBA00022833"/>
    </source>
</evidence>
<feature type="compositionally biased region" description="Polar residues" evidence="12">
    <location>
        <begin position="376"/>
        <end position="394"/>
    </location>
</feature>
<dbReference type="RefSeq" id="XP_066913475.1">
    <property type="nucleotide sequence ID" value="XM_067057374.1"/>
</dbReference>
<evidence type="ECO:0000256" key="8">
    <source>
        <dbReference type="ARBA" id="ARBA00023159"/>
    </source>
</evidence>
<dbReference type="GO" id="GO:0005634">
    <property type="term" value="C:nucleus"/>
    <property type="evidence" value="ECO:0007669"/>
    <property type="project" value="UniProtKB-SubCell"/>
</dbReference>
<feature type="domain" description="GATA-type" evidence="13">
    <location>
        <begin position="279"/>
        <end position="332"/>
    </location>
</feature>
<evidence type="ECO:0000256" key="9">
    <source>
        <dbReference type="ARBA" id="ARBA00023163"/>
    </source>
</evidence>
<dbReference type="Pfam" id="PF00320">
    <property type="entry name" value="GATA"/>
    <property type="match status" value="2"/>
</dbReference>
<dbReference type="PROSITE" id="PS00344">
    <property type="entry name" value="GATA_ZN_FINGER_1"/>
    <property type="match status" value="2"/>
</dbReference>
<comment type="subcellular location">
    <subcellularLocation>
        <location evidence="1">Nucleus</location>
    </subcellularLocation>
</comment>
<dbReference type="GO" id="GO:0000122">
    <property type="term" value="P:negative regulation of transcription by RNA polymerase II"/>
    <property type="evidence" value="ECO:0007669"/>
    <property type="project" value="TreeGrafter"/>
</dbReference>
<evidence type="ECO:0000256" key="2">
    <source>
        <dbReference type="ARBA" id="ARBA00022723"/>
    </source>
</evidence>
<dbReference type="Gene3D" id="3.30.50.10">
    <property type="entry name" value="Erythroid Transcription Factor GATA-1, subunit A"/>
    <property type="match status" value="2"/>
</dbReference>
<evidence type="ECO:0000256" key="1">
    <source>
        <dbReference type="ARBA" id="ARBA00004123"/>
    </source>
</evidence>
<organism evidence="14 15">
    <name type="scientific">Clytia hemisphaerica</name>
    <dbReference type="NCBI Taxonomy" id="252671"/>
    <lineage>
        <taxon>Eukaryota</taxon>
        <taxon>Metazoa</taxon>
        <taxon>Cnidaria</taxon>
        <taxon>Hydrozoa</taxon>
        <taxon>Hydroidolina</taxon>
        <taxon>Leptothecata</taxon>
        <taxon>Obeliida</taxon>
        <taxon>Clytiidae</taxon>
        <taxon>Clytia</taxon>
    </lineage>
</organism>
<feature type="region of interest" description="Disordered" evidence="12">
    <location>
        <begin position="140"/>
        <end position="168"/>
    </location>
</feature>
<keyword evidence="2" id="KW-0479">Metal-binding</keyword>
<reference evidence="14" key="1">
    <citation type="submission" date="2021-01" db="UniProtKB">
        <authorList>
            <consortium name="EnsemblMetazoa"/>
        </authorList>
    </citation>
    <scope>IDENTIFICATION</scope>
</reference>
<feature type="domain" description="GATA-type" evidence="13">
    <location>
        <begin position="222"/>
        <end position="279"/>
    </location>
</feature>
<keyword evidence="5" id="KW-0862">Zinc</keyword>
<keyword evidence="8" id="KW-0010">Activator</keyword>
<dbReference type="GO" id="GO:0000981">
    <property type="term" value="F:DNA-binding transcription factor activity, RNA polymerase II-specific"/>
    <property type="evidence" value="ECO:0007669"/>
    <property type="project" value="TreeGrafter"/>
</dbReference>
<dbReference type="InterPro" id="IPR013088">
    <property type="entry name" value="Znf_NHR/GATA"/>
</dbReference>
<dbReference type="EnsemblMetazoa" id="CLYHEMT001595.1">
    <property type="protein sequence ID" value="CLYHEMP001595.1"/>
    <property type="gene ID" value="CLYHEMG001595"/>
</dbReference>
<dbReference type="SMART" id="SM00401">
    <property type="entry name" value="ZnF_GATA"/>
    <property type="match status" value="2"/>
</dbReference>
<evidence type="ECO:0000256" key="7">
    <source>
        <dbReference type="ARBA" id="ARBA00023125"/>
    </source>
</evidence>